<reference evidence="1" key="1">
    <citation type="submission" date="2021-02" db="EMBL/GenBank/DDBJ databases">
        <authorList>
            <consortium name="DOE Joint Genome Institute"/>
            <person name="Ahrendt S."/>
            <person name="Looney B.P."/>
            <person name="Miyauchi S."/>
            <person name="Morin E."/>
            <person name="Drula E."/>
            <person name="Courty P.E."/>
            <person name="Chicoki N."/>
            <person name="Fauchery L."/>
            <person name="Kohler A."/>
            <person name="Kuo A."/>
            <person name="Labutti K."/>
            <person name="Pangilinan J."/>
            <person name="Lipzen A."/>
            <person name="Riley R."/>
            <person name="Andreopoulos W."/>
            <person name="He G."/>
            <person name="Johnson J."/>
            <person name="Barry K.W."/>
            <person name="Grigoriev I.V."/>
            <person name="Nagy L."/>
            <person name="Hibbett D."/>
            <person name="Henrissat B."/>
            <person name="Matheny P.B."/>
            <person name="Labbe J."/>
            <person name="Martin F."/>
        </authorList>
    </citation>
    <scope>NUCLEOTIDE SEQUENCE</scope>
    <source>
        <strain evidence="1">EC-137</strain>
    </source>
</reference>
<name>A0ACB8QFB6_9AGAM</name>
<dbReference type="EMBL" id="MU273617">
    <property type="protein sequence ID" value="KAI0030521.1"/>
    <property type="molecule type" value="Genomic_DNA"/>
</dbReference>
<reference evidence="1" key="2">
    <citation type="journal article" date="2022" name="New Phytol.">
        <title>Evolutionary transition to the ectomycorrhizal habit in the genomes of a hyperdiverse lineage of mushroom-forming fungi.</title>
        <authorList>
            <person name="Looney B."/>
            <person name="Miyauchi S."/>
            <person name="Morin E."/>
            <person name="Drula E."/>
            <person name="Courty P.E."/>
            <person name="Kohler A."/>
            <person name="Kuo A."/>
            <person name="LaButti K."/>
            <person name="Pangilinan J."/>
            <person name="Lipzen A."/>
            <person name="Riley R."/>
            <person name="Andreopoulos W."/>
            <person name="He G."/>
            <person name="Johnson J."/>
            <person name="Nolan M."/>
            <person name="Tritt A."/>
            <person name="Barry K.W."/>
            <person name="Grigoriev I.V."/>
            <person name="Nagy L.G."/>
            <person name="Hibbett D."/>
            <person name="Henrissat B."/>
            <person name="Matheny P.B."/>
            <person name="Labbe J."/>
            <person name="Martin F.M."/>
        </authorList>
    </citation>
    <scope>NUCLEOTIDE SEQUENCE</scope>
    <source>
        <strain evidence="1">EC-137</strain>
    </source>
</reference>
<evidence type="ECO:0000313" key="2">
    <source>
        <dbReference type="Proteomes" id="UP000814128"/>
    </source>
</evidence>
<dbReference type="Proteomes" id="UP000814128">
    <property type="component" value="Unassembled WGS sequence"/>
</dbReference>
<proteinExistence type="predicted"/>
<feature type="non-terminal residue" evidence="1">
    <location>
        <position position="1"/>
    </location>
</feature>
<keyword evidence="2" id="KW-1185">Reference proteome</keyword>
<sequence length="111" mass="11424">FIPPNITATAGSVITFNFSGIPGFHSVSQSTFASPCQPMSGGFDSGFVEIGVTGTPAAVPQWNLTVTNASTPIWFFCKQLAPQPHCLAGMVGSINAPATGNTFAAFQSAAR</sequence>
<evidence type="ECO:0000313" key="1">
    <source>
        <dbReference type="EMBL" id="KAI0030521.1"/>
    </source>
</evidence>
<protein>
    <submittedName>
        <fullName evidence="1">Uncharacterized protein</fullName>
    </submittedName>
</protein>
<gene>
    <name evidence="1" type="ORF">K488DRAFT_20230</name>
</gene>
<accession>A0ACB8QFB6</accession>
<organism evidence="1 2">
    <name type="scientific">Vararia minispora EC-137</name>
    <dbReference type="NCBI Taxonomy" id="1314806"/>
    <lineage>
        <taxon>Eukaryota</taxon>
        <taxon>Fungi</taxon>
        <taxon>Dikarya</taxon>
        <taxon>Basidiomycota</taxon>
        <taxon>Agaricomycotina</taxon>
        <taxon>Agaricomycetes</taxon>
        <taxon>Russulales</taxon>
        <taxon>Lachnocladiaceae</taxon>
        <taxon>Vararia</taxon>
    </lineage>
</organism>
<comment type="caution">
    <text evidence="1">The sequence shown here is derived from an EMBL/GenBank/DDBJ whole genome shotgun (WGS) entry which is preliminary data.</text>
</comment>
<feature type="non-terminal residue" evidence="1">
    <location>
        <position position="111"/>
    </location>
</feature>